<sequence>MKVNPFPVGNPRVLTREVLLQPPTLPLPWTAPTEFRGLLLVRVLPPRDIRIPLLGYRTQDGRFTFPLCATCADRRQQRPCRHSPEKRSWVTAYTHVELNKALELGYVVTDLFEVWHYDEWDDTLFSSYVNTFVGLKVQASGWPDGCVTVEQRQAYLDDFWQTEGIRLDPAKIAPNPGLRLIAKTLANSLWGKLAQRVGHTEIRYTRTPAEFHRLLEDPTLDKLDFVHVSPHMDRCVVRKRPEFAKAPPTNFGYSDNNAEPLEGGVRLSEPPLLWQTPPGVPPPGVPPPPPPGGGVPPPPGGGEPPPLLRFAQARGDLPEQRQTPPPRRRGERELDPTQPGHSTWFL</sequence>
<dbReference type="Proteomes" id="UP000050741">
    <property type="component" value="Unassembled WGS sequence"/>
</dbReference>
<dbReference type="SUPFAM" id="SSF56672">
    <property type="entry name" value="DNA/RNA polymerases"/>
    <property type="match status" value="1"/>
</dbReference>
<feature type="compositionally biased region" description="Pro residues" evidence="1">
    <location>
        <begin position="278"/>
        <end position="307"/>
    </location>
</feature>
<feature type="region of interest" description="Disordered" evidence="1">
    <location>
        <begin position="245"/>
        <end position="346"/>
    </location>
</feature>
<accession>A0A183BUV9</accession>
<dbReference type="AlphaFoldDB" id="A0A183BUV9"/>
<evidence type="ECO:0000313" key="2">
    <source>
        <dbReference type="Proteomes" id="UP000050741"/>
    </source>
</evidence>
<name>A0A183BUV9_GLOPA</name>
<proteinExistence type="predicted"/>
<reference evidence="3" key="3">
    <citation type="submission" date="2016-06" db="UniProtKB">
        <authorList>
            <consortium name="WormBaseParasite"/>
        </authorList>
    </citation>
    <scope>IDENTIFICATION</scope>
</reference>
<evidence type="ECO:0000256" key="1">
    <source>
        <dbReference type="SAM" id="MobiDB-lite"/>
    </source>
</evidence>
<keyword evidence="2" id="KW-1185">Reference proteome</keyword>
<protein>
    <submittedName>
        <fullName evidence="3">DNA-directed DNA polymerase</fullName>
    </submittedName>
</protein>
<reference evidence="2" key="2">
    <citation type="submission" date="2014-05" db="EMBL/GenBank/DDBJ databases">
        <title>The genome and life-stage specific transcriptomes of Globodera pallida elucidate key aspects of plant parasitism by a cyst nematode.</title>
        <authorList>
            <person name="Cotton J.A."/>
            <person name="Lilley C.J."/>
            <person name="Jones L.M."/>
            <person name="Kikuchi T."/>
            <person name="Reid A.J."/>
            <person name="Thorpe P."/>
            <person name="Tsai I.J."/>
            <person name="Beasley H."/>
            <person name="Blok V."/>
            <person name="Cock P.J.A."/>
            <person name="Van den Akker S.E."/>
            <person name="Holroyd N."/>
            <person name="Hunt M."/>
            <person name="Mantelin S."/>
            <person name="Naghra H."/>
            <person name="Pain A."/>
            <person name="Palomares-Rius J.E."/>
            <person name="Zarowiecki M."/>
            <person name="Berriman M."/>
            <person name="Jones J.T."/>
            <person name="Urwin P.E."/>
        </authorList>
    </citation>
    <scope>NUCLEOTIDE SEQUENCE [LARGE SCALE GENOMIC DNA]</scope>
    <source>
        <strain evidence="2">Lindley</strain>
    </source>
</reference>
<organism evidence="2 3">
    <name type="scientific">Globodera pallida</name>
    <name type="common">Potato cyst nematode worm</name>
    <name type="synonym">Heterodera pallida</name>
    <dbReference type="NCBI Taxonomy" id="36090"/>
    <lineage>
        <taxon>Eukaryota</taxon>
        <taxon>Metazoa</taxon>
        <taxon>Ecdysozoa</taxon>
        <taxon>Nematoda</taxon>
        <taxon>Chromadorea</taxon>
        <taxon>Rhabditida</taxon>
        <taxon>Tylenchina</taxon>
        <taxon>Tylenchomorpha</taxon>
        <taxon>Tylenchoidea</taxon>
        <taxon>Heteroderidae</taxon>
        <taxon>Heteroderinae</taxon>
        <taxon>Globodera</taxon>
    </lineage>
</organism>
<dbReference type="WBParaSite" id="GPLIN_000439500">
    <property type="protein sequence ID" value="GPLIN_000439500"/>
    <property type="gene ID" value="GPLIN_000439500"/>
</dbReference>
<dbReference type="PANTHER" id="PTHR33568">
    <property type="entry name" value="DNA POLYMERASE"/>
    <property type="match status" value="1"/>
</dbReference>
<dbReference type="PANTHER" id="PTHR33568:SF3">
    <property type="entry name" value="DNA-DIRECTED DNA POLYMERASE"/>
    <property type="match status" value="1"/>
</dbReference>
<dbReference type="InterPro" id="IPR043502">
    <property type="entry name" value="DNA/RNA_pol_sf"/>
</dbReference>
<evidence type="ECO:0000313" key="3">
    <source>
        <dbReference type="WBParaSite" id="GPLIN_000439500"/>
    </source>
</evidence>
<reference evidence="2" key="1">
    <citation type="submission" date="2013-12" db="EMBL/GenBank/DDBJ databases">
        <authorList>
            <person name="Aslett M."/>
        </authorList>
    </citation>
    <scope>NUCLEOTIDE SEQUENCE [LARGE SCALE GENOMIC DNA]</scope>
    <source>
        <strain evidence="2">Lindley</strain>
    </source>
</reference>